<gene>
    <name evidence="1" type="ORF">MENTE1834_LOCUS32097</name>
</gene>
<dbReference type="Proteomes" id="UP001497535">
    <property type="component" value="Unassembled WGS sequence"/>
</dbReference>
<organism evidence="1 2">
    <name type="scientific">Meloidogyne enterolobii</name>
    <name type="common">Root-knot nematode worm</name>
    <name type="synonym">Meloidogyne mayaguensis</name>
    <dbReference type="NCBI Taxonomy" id="390850"/>
    <lineage>
        <taxon>Eukaryota</taxon>
        <taxon>Metazoa</taxon>
        <taxon>Ecdysozoa</taxon>
        <taxon>Nematoda</taxon>
        <taxon>Chromadorea</taxon>
        <taxon>Rhabditida</taxon>
        <taxon>Tylenchina</taxon>
        <taxon>Tylenchomorpha</taxon>
        <taxon>Tylenchoidea</taxon>
        <taxon>Meloidogynidae</taxon>
        <taxon>Meloidogyninae</taxon>
        <taxon>Meloidogyne</taxon>
    </lineage>
</organism>
<evidence type="ECO:0000313" key="2">
    <source>
        <dbReference type="Proteomes" id="UP001497535"/>
    </source>
</evidence>
<proteinExistence type="predicted"/>
<dbReference type="EMBL" id="CAVMJV010000054">
    <property type="protein sequence ID" value="CAK5084696.1"/>
    <property type="molecule type" value="Genomic_DNA"/>
</dbReference>
<accession>A0ACB0ZZW4</accession>
<protein>
    <submittedName>
        <fullName evidence="1">Uncharacterized protein</fullName>
    </submittedName>
</protein>
<sequence length="260" mass="31019">MKLTSFLIVFIFNLMLWTFVKTAPIRKGLGSLVEKDCTAKDHSKILNVEAESSVNPQIQKYKETLKPKVKITKKVTDKGKNKVFNKREYYKEYYQKNKEKIDENQRNYDIKNKRKKSQHMSIYYQKNKEKFENRNKIYYQNNKEKLQEYQRKYRQKKKNNQSDNNEGTSFVNPETDDFTNKGKLPVDCEEEGNLFNQVEEERNNGEDDQNKNEVEEPNKFLRDETNDGAESSVNTQKHKYKETLTKRDTDNGKEKVFNKS</sequence>
<keyword evidence="2" id="KW-1185">Reference proteome</keyword>
<reference evidence="1" key="1">
    <citation type="submission" date="2023-11" db="EMBL/GenBank/DDBJ databases">
        <authorList>
            <person name="Poullet M."/>
        </authorList>
    </citation>
    <scope>NUCLEOTIDE SEQUENCE</scope>
    <source>
        <strain evidence="1">E1834</strain>
    </source>
</reference>
<comment type="caution">
    <text evidence="1">The sequence shown here is derived from an EMBL/GenBank/DDBJ whole genome shotgun (WGS) entry which is preliminary data.</text>
</comment>
<name>A0ACB0ZZW4_MELEN</name>
<evidence type="ECO:0000313" key="1">
    <source>
        <dbReference type="EMBL" id="CAK5084696.1"/>
    </source>
</evidence>